<dbReference type="Proteomes" id="UP000886740">
    <property type="component" value="Unassembled WGS sequence"/>
</dbReference>
<evidence type="ECO:0000313" key="8">
    <source>
        <dbReference type="EMBL" id="HIX74431.1"/>
    </source>
</evidence>
<evidence type="ECO:0000256" key="4">
    <source>
        <dbReference type="ARBA" id="ARBA00023136"/>
    </source>
</evidence>
<reference evidence="8" key="1">
    <citation type="journal article" date="2021" name="PeerJ">
        <title>Extensive microbial diversity within the chicken gut microbiome revealed by metagenomics and culture.</title>
        <authorList>
            <person name="Gilroy R."/>
            <person name="Ravi A."/>
            <person name="Getino M."/>
            <person name="Pursley I."/>
            <person name="Horton D.L."/>
            <person name="Alikhan N.F."/>
            <person name="Baker D."/>
            <person name="Gharbi K."/>
            <person name="Hall N."/>
            <person name="Watson M."/>
            <person name="Adriaenssens E.M."/>
            <person name="Foster-Nyarko E."/>
            <person name="Jarju S."/>
            <person name="Secka A."/>
            <person name="Antonio M."/>
            <person name="Oren A."/>
            <person name="Chaudhuri R.R."/>
            <person name="La Ragione R."/>
            <person name="Hildebrand F."/>
            <person name="Pallen M.J."/>
        </authorList>
    </citation>
    <scope>NUCLEOTIDE SEQUENCE</scope>
    <source>
        <strain evidence="8">ChiGjej6B6-14162</strain>
    </source>
</reference>
<feature type="domain" description="RagB/SusD" evidence="6">
    <location>
        <begin position="402"/>
        <end position="543"/>
    </location>
</feature>
<comment type="similarity">
    <text evidence="2">Belongs to the SusD family.</text>
</comment>
<dbReference type="GO" id="GO:0009279">
    <property type="term" value="C:cell outer membrane"/>
    <property type="evidence" value="ECO:0007669"/>
    <property type="project" value="UniProtKB-SubCell"/>
</dbReference>
<dbReference type="Pfam" id="PF14322">
    <property type="entry name" value="SusD-like_3"/>
    <property type="match status" value="1"/>
</dbReference>
<accession>A0A9D1X8D4</accession>
<organism evidence="8 9">
    <name type="scientific">Candidatus Parabacteroides intestinipullorum</name>
    <dbReference type="NCBI Taxonomy" id="2838723"/>
    <lineage>
        <taxon>Bacteria</taxon>
        <taxon>Pseudomonadati</taxon>
        <taxon>Bacteroidota</taxon>
        <taxon>Bacteroidia</taxon>
        <taxon>Bacteroidales</taxon>
        <taxon>Tannerellaceae</taxon>
        <taxon>Parabacteroides</taxon>
    </lineage>
</organism>
<evidence type="ECO:0000259" key="6">
    <source>
        <dbReference type="Pfam" id="PF07980"/>
    </source>
</evidence>
<name>A0A9D1X8D4_9BACT</name>
<dbReference type="PROSITE" id="PS51257">
    <property type="entry name" value="PROKAR_LIPOPROTEIN"/>
    <property type="match status" value="1"/>
</dbReference>
<protein>
    <submittedName>
        <fullName evidence="8">RagB/SusD family nutrient uptake outer membrane protein</fullName>
    </submittedName>
</protein>
<keyword evidence="5" id="KW-0998">Cell outer membrane</keyword>
<evidence type="ECO:0000256" key="5">
    <source>
        <dbReference type="ARBA" id="ARBA00023237"/>
    </source>
</evidence>
<dbReference type="AlphaFoldDB" id="A0A9D1X8D4"/>
<evidence type="ECO:0000256" key="1">
    <source>
        <dbReference type="ARBA" id="ARBA00004442"/>
    </source>
</evidence>
<sequence>MSHIKFIIVSIVTAGLLSGCGKFLDESPKSDLQDPGVRANLQEVYRYDVAPLYTHLGGYEDSKSLQGTGRGIYDLNTFTTDEAIMPTRGADWYDGGFWQGLYTHQWGVRNTAVLATWEYLYQVVMLCNRSLERMALYSEAHPDDEIDPYVSEVRALRALFYYHLMDLFGHVPFVLEADPEPGKLVQARRSELFAFVERELRESAPFLEEAYSQQPGVYYGRITRSVAHFLLAKLILNSEVYLDDDWTDGVRPDGKAHYFMVDGQKLNAWEAVVYYCDRVSAAGYALEPDYETNFAVFNESSKENIFVIPMDKTLYTNQFIYLFRSRHYNHAKAYGLGGENGASATTNVLRTFGYGTDHQDPRFDLCYFAGPVKDLNGNPVFLDDGVTPLVYEPWAIKLDLSGKPEEQTAGARMKKYDVDPTAFKDGKLLDNDIVLFRYADLLLMRSEAKVRNGDNGDADLALVRQRVGAPDRPATLDNLLDERMMELAWEGWRRQDLIRFGRFSASYDERPRVAGEESGFTTVFPIPESILDMNPSMRQNPGYQ</sequence>
<proteinExistence type="inferred from homology"/>
<dbReference type="Pfam" id="PF07980">
    <property type="entry name" value="SusD_RagB"/>
    <property type="match status" value="1"/>
</dbReference>
<keyword evidence="3" id="KW-0732">Signal</keyword>
<dbReference type="SUPFAM" id="SSF48452">
    <property type="entry name" value="TPR-like"/>
    <property type="match status" value="1"/>
</dbReference>
<comment type="caution">
    <text evidence="8">The sequence shown here is derived from an EMBL/GenBank/DDBJ whole genome shotgun (WGS) entry which is preliminary data.</text>
</comment>
<keyword evidence="4" id="KW-0472">Membrane</keyword>
<evidence type="ECO:0000313" key="9">
    <source>
        <dbReference type="Proteomes" id="UP000886740"/>
    </source>
</evidence>
<reference evidence="8" key="2">
    <citation type="submission" date="2021-04" db="EMBL/GenBank/DDBJ databases">
        <authorList>
            <person name="Gilroy R."/>
        </authorList>
    </citation>
    <scope>NUCLEOTIDE SEQUENCE</scope>
    <source>
        <strain evidence="8">ChiGjej6B6-14162</strain>
    </source>
</reference>
<dbReference type="InterPro" id="IPR011990">
    <property type="entry name" value="TPR-like_helical_dom_sf"/>
</dbReference>
<gene>
    <name evidence="8" type="ORF">H9977_05300</name>
</gene>
<dbReference type="InterPro" id="IPR012944">
    <property type="entry name" value="SusD_RagB_dom"/>
</dbReference>
<evidence type="ECO:0000259" key="7">
    <source>
        <dbReference type="Pfam" id="PF14322"/>
    </source>
</evidence>
<feature type="domain" description="SusD-like N-terminal" evidence="7">
    <location>
        <begin position="89"/>
        <end position="236"/>
    </location>
</feature>
<comment type="subcellular location">
    <subcellularLocation>
        <location evidence="1">Cell outer membrane</location>
    </subcellularLocation>
</comment>
<evidence type="ECO:0000256" key="3">
    <source>
        <dbReference type="ARBA" id="ARBA00022729"/>
    </source>
</evidence>
<dbReference type="InterPro" id="IPR033985">
    <property type="entry name" value="SusD-like_N"/>
</dbReference>
<dbReference type="Gene3D" id="1.25.40.390">
    <property type="match status" value="1"/>
</dbReference>
<dbReference type="EMBL" id="DXEL01000040">
    <property type="protein sequence ID" value="HIX74431.1"/>
    <property type="molecule type" value="Genomic_DNA"/>
</dbReference>
<evidence type="ECO:0000256" key="2">
    <source>
        <dbReference type="ARBA" id="ARBA00006275"/>
    </source>
</evidence>